<dbReference type="EMBL" id="CAADGD010000018">
    <property type="protein sequence ID" value="VFK69716.1"/>
    <property type="molecule type" value="Genomic_DNA"/>
</dbReference>
<name>A0A451AUI8_9GAMM</name>
<proteinExistence type="predicted"/>
<evidence type="ECO:0000313" key="1">
    <source>
        <dbReference type="EMBL" id="VFK57900.1"/>
    </source>
</evidence>
<dbReference type="EMBL" id="CAADFZ010000001">
    <property type="protein sequence ID" value="VFK57900.1"/>
    <property type="molecule type" value="Genomic_DNA"/>
</dbReference>
<organism evidence="2">
    <name type="scientific">Candidatus Kentrum sp. UNK</name>
    <dbReference type="NCBI Taxonomy" id="2126344"/>
    <lineage>
        <taxon>Bacteria</taxon>
        <taxon>Pseudomonadati</taxon>
        <taxon>Pseudomonadota</taxon>
        <taxon>Gammaproteobacteria</taxon>
        <taxon>Candidatus Kentrum</taxon>
    </lineage>
</organism>
<dbReference type="AlphaFoldDB" id="A0A451AUI8"/>
<sequence length="55" mass="6404">MSRKVSIKEAIDNQEIRLRKTIAEHKAERGGSLCEHPFFRIFVFPIPTNQSNFCL</sequence>
<gene>
    <name evidence="1" type="ORF">BECKUNK1418G_GA0071005_100153</name>
    <name evidence="2" type="ORF">BECKUNK1418H_GA0071006_101820</name>
</gene>
<evidence type="ECO:0000313" key="2">
    <source>
        <dbReference type="EMBL" id="VFK69716.1"/>
    </source>
</evidence>
<accession>A0A451AUI8</accession>
<protein>
    <submittedName>
        <fullName evidence="2">Uncharacterized protein</fullName>
    </submittedName>
</protein>
<reference evidence="2" key="1">
    <citation type="submission" date="2019-02" db="EMBL/GenBank/DDBJ databases">
        <authorList>
            <person name="Gruber-Vodicka R. H."/>
            <person name="Seah K. B. B."/>
        </authorList>
    </citation>
    <scope>NUCLEOTIDE SEQUENCE</scope>
    <source>
        <strain evidence="2">BECK_BY19</strain>
        <strain evidence="1">BECK_BY8</strain>
    </source>
</reference>